<dbReference type="HOGENOM" id="CLU_3072847_0_0_1"/>
<comment type="caution">
    <text evidence="1">The sequence shown here is derived from an EMBL/GenBank/DDBJ whole genome shotgun (WGS) entry which is preliminary data.</text>
</comment>
<evidence type="ECO:0000313" key="1">
    <source>
        <dbReference type="EMBL" id="ETI46951.1"/>
    </source>
</evidence>
<proteinExistence type="predicted"/>
<dbReference type="AlphaFoldDB" id="V9F798"/>
<protein>
    <submittedName>
        <fullName evidence="1">Uncharacterized protein</fullName>
    </submittedName>
</protein>
<reference evidence="1 2" key="1">
    <citation type="submission" date="2013-11" db="EMBL/GenBank/DDBJ databases">
        <title>The Genome Sequence of Phytophthora parasitica P1569.</title>
        <authorList>
            <consortium name="The Broad Institute Genomics Platform"/>
            <person name="Russ C."/>
            <person name="Tyler B."/>
            <person name="Panabieres F."/>
            <person name="Shan W."/>
            <person name="Tripathy S."/>
            <person name="Grunwald N."/>
            <person name="Machado M."/>
            <person name="Johnson C.S."/>
            <person name="Arredondo F."/>
            <person name="Hong C."/>
            <person name="Coffey M."/>
            <person name="Young S.K."/>
            <person name="Zeng Q."/>
            <person name="Gargeya S."/>
            <person name="Fitzgerald M."/>
            <person name="Abouelleil A."/>
            <person name="Alvarado L."/>
            <person name="Chapman S.B."/>
            <person name="Gainer-Dewar J."/>
            <person name="Goldberg J."/>
            <person name="Griggs A."/>
            <person name="Gujja S."/>
            <person name="Hansen M."/>
            <person name="Howarth C."/>
            <person name="Imamovic A."/>
            <person name="Ireland A."/>
            <person name="Larimer J."/>
            <person name="McCowan C."/>
            <person name="Murphy C."/>
            <person name="Pearson M."/>
            <person name="Poon T.W."/>
            <person name="Priest M."/>
            <person name="Roberts A."/>
            <person name="Saif S."/>
            <person name="Shea T."/>
            <person name="Sykes S."/>
            <person name="Wortman J."/>
            <person name="Nusbaum C."/>
            <person name="Birren B."/>
        </authorList>
    </citation>
    <scope>NUCLEOTIDE SEQUENCE [LARGE SCALE GENOMIC DNA]</scope>
    <source>
        <strain evidence="1 2">P1569</strain>
    </source>
</reference>
<dbReference type="Proteomes" id="UP000018721">
    <property type="component" value="Unassembled WGS sequence"/>
</dbReference>
<keyword evidence="2" id="KW-1185">Reference proteome</keyword>
<organism evidence="1 2">
    <name type="scientific">Phytophthora nicotianae P1569</name>
    <dbReference type="NCBI Taxonomy" id="1317065"/>
    <lineage>
        <taxon>Eukaryota</taxon>
        <taxon>Sar</taxon>
        <taxon>Stramenopiles</taxon>
        <taxon>Oomycota</taxon>
        <taxon>Peronosporomycetes</taxon>
        <taxon>Peronosporales</taxon>
        <taxon>Peronosporaceae</taxon>
        <taxon>Phytophthora</taxon>
    </lineage>
</organism>
<evidence type="ECO:0000313" key="2">
    <source>
        <dbReference type="Proteomes" id="UP000018721"/>
    </source>
</evidence>
<sequence length="53" mass="5574">MAHGSSPQGSSERREVFKSQAAATACAVVFPKNIMAPSGSIRHVVGICIEGFR</sequence>
<gene>
    <name evidence="1" type="ORF">F443_08755</name>
</gene>
<name>V9F798_PHYNI</name>
<accession>V9F798</accession>
<dbReference type="EMBL" id="ANIZ01001484">
    <property type="protein sequence ID" value="ETI46951.1"/>
    <property type="molecule type" value="Genomic_DNA"/>
</dbReference>